<comment type="caution">
    <text evidence="3">The sequence shown here is derived from an EMBL/GenBank/DDBJ whole genome shotgun (WGS) entry which is preliminary data.</text>
</comment>
<dbReference type="EMBL" id="JAOL01000079">
    <property type="protein sequence ID" value="EUA92284.1"/>
    <property type="molecule type" value="Genomic_DNA"/>
</dbReference>
<keyword evidence="4" id="KW-1185">Reference proteome</keyword>
<evidence type="ECO:0000259" key="2">
    <source>
        <dbReference type="Pfam" id="PF00884"/>
    </source>
</evidence>
<proteinExistence type="predicted"/>
<gene>
    <name evidence="3" type="ORF">I551_1302</name>
</gene>
<dbReference type="SUPFAM" id="SSF53649">
    <property type="entry name" value="Alkaline phosphatase-like"/>
    <property type="match status" value="1"/>
</dbReference>
<name>A0ABN0R5E3_MYCUL</name>
<evidence type="ECO:0000313" key="3">
    <source>
        <dbReference type="EMBL" id="EUA92284.1"/>
    </source>
</evidence>
<feature type="domain" description="Sulfatase N-terminal" evidence="2">
    <location>
        <begin position="13"/>
        <end position="73"/>
    </location>
</feature>
<accession>A0ABN0R5E3</accession>
<evidence type="ECO:0000256" key="1">
    <source>
        <dbReference type="SAM" id="MobiDB-lite"/>
    </source>
</evidence>
<dbReference type="InterPro" id="IPR017850">
    <property type="entry name" value="Alkaline_phosphatase_core_sf"/>
</dbReference>
<feature type="compositionally biased region" description="Polar residues" evidence="1">
    <location>
        <begin position="110"/>
        <end position="119"/>
    </location>
</feature>
<dbReference type="Pfam" id="PF00884">
    <property type="entry name" value="Sulfatase"/>
    <property type="match status" value="1"/>
</dbReference>
<dbReference type="InterPro" id="IPR000917">
    <property type="entry name" value="Sulfatase_N"/>
</dbReference>
<feature type="region of interest" description="Disordered" evidence="1">
    <location>
        <begin position="97"/>
        <end position="163"/>
    </location>
</feature>
<dbReference type="Proteomes" id="UP000020681">
    <property type="component" value="Unassembled WGS sequence"/>
</dbReference>
<evidence type="ECO:0000313" key="4">
    <source>
        <dbReference type="Proteomes" id="UP000020681"/>
    </source>
</evidence>
<dbReference type="Gene3D" id="3.40.720.10">
    <property type="entry name" value="Alkaline Phosphatase, subunit A"/>
    <property type="match status" value="1"/>
</dbReference>
<organism evidence="3 4">
    <name type="scientific">Mycobacterium ulcerans str. Harvey</name>
    <dbReference type="NCBI Taxonomy" id="1299332"/>
    <lineage>
        <taxon>Bacteria</taxon>
        <taxon>Bacillati</taxon>
        <taxon>Actinomycetota</taxon>
        <taxon>Actinomycetes</taxon>
        <taxon>Mycobacteriales</taxon>
        <taxon>Mycobacteriaceae</taxon>
        <taxon>Mycobacterium</taxon>
        <taxon>Mycobacterium ulcerans group</taxon>
    </lineage>
</organism>
<protein>
    <submittedName>
        <fullName evidence="3">Sulfatase family protein</fullName>
    </submittedName>
</protein>
<sequence length="163" mass="17730">MRPWGSLNEEEKKLFSRMVEVFAGFLSYTDAQIGRILDYLEESGELDNTIIVVIPDNGASGEGGPNGSVNEGKFFNGYINTVEESMKLFDHLGGPRPTTTIRSGGRWLSTRPTSCSSATPRMRAVSPTRRSSPGPTGSRRTVKSGTTTSTSAMSRRPSTTCWT</sequence>
<reference evidence="3 4" key="1">
    <citation type="submission" date="2014-01" db="EMBL/GenBank/DDBJ databases">
        <authorList>
            <person name="Dobos K."/>
            <person name="Lenaerts A."/>
            <person name="Ordway D."/>
            <person name="DeGroote M.A."/>
            <person name="Parker T."/>
            <person name="Sizemore C."/>
            <person name="Tallon L.J."/>
            <person name="Sadzewicz L.K."/>
            <person name="Sengamalay N."/>
            <person name="Fraser C.M."/>
            <person name="Hine E."/>
            <person name="Shefchek K.A."/>
            <person name="Das S.P."/>
            <person name="Tettelin H."/>
        </authorList>
    </citation>
    <scope>NUCLEOTIDE SEQUENCE [LARGE SCALE GENOMIC DNA]</scope>
    <source>
        <strain evidence="3 4">Harvey</strain>
    </source>
</reference>
<feature type="compositionally biased region" description="Polar residues" evidence="1">
    <location>
        <begin position="143"/>
        <end position="163"/>
    </location>
</feature>
<feature type="compositionally biased region" description="Low complexity" evidence="1">
    <location>
        <begin position="126"/>
        <end position="139"/>
    </location>
</feature>